<dbReference type="InterPro" id="IPR002110">
    <property type="entry name" value="Ankyrin_rpt"/>
</dbReference>
<dbReference type="Pfam" id="PF12796">
    <property type="entry name" value="Ank_2"/>
    <property type="match status" value="1"/>
</dbReference>
<dbReference type="PANTHER" id="PTHR24198:SF165">
    <property type="entry name" value="ANKYRIN REPEAT-CONTAINING PROTEIN-RELATED"/>
    <property type="match status" value="1"/>
</dbReference>
<evidence type="ECO:0000256" key="2">
    <source>
        <dbReference type="ARBA" id="ARBA00023043"/>
    </source>
</evidence>
<dbReference type="AlphaFoldDB" id="A0A6B2LR46"/>
<sequence length="87" mass="9539">MDIISILLNSKADVNIPDEKGESPIFVSCYTGREDVAMLLLESKADLNIQNKESQSPLELAALLYQGPLVELFLNHGAEVTFDMSAL</sequence>
<dbReference type="PROSITE" id="PS50297">
    <property type="entry name" value="ANK_REP_REGION"/>
    <property type="match status" value="1"/>
</dbReference>
<dbReference type="PANTHER" id="PTHR24198">
    <property type="entry name" value="ANKYRIN REPEAT AND PROTEIN KINASE DOMAIN-CONTAINING PROTEIN"/>
    <property type="match status" value="1"/>
</dbReference>
<feature type="repeat" description="ANK" evidence="3">
    <location>
        <begin position="20"/>
        <end position="52"/>
    </location>
</feature>
<dbReference type="SMART" id="SM00248">
    <property type="entry name" value="ANK"/>
    <property type="match status" value="2"/>
</dbReference>
<dbReference type="InterPro" id="IPR036770">
    <property type="entry name" value="Ankyrin_rpt-contain_sf"/>
</dbReference>
<evidence type="ECO:0000313" key="4">
    <source>
        <dbReference type="EMBL" id="NDV39405.1"/>
    </source>
</evidence>
<evidence type="ECO:0000256" key="3">
    <source>
        <dbReference type="PROSITE-ProRule" id="PRU00023"/>
    </source>
</evidence>
<keyword evidence="1" id="KW-0677">Repeat</keyword>
<protein>
    <submittedName>
        <fullName evidence="4">Uncharacterized protein</fullName>
    </submittedName>
</protein>
<dbReference type="EMBL" id="GIBP01010436">
    <property type="protein sequence ID" value="NDV39405.1"/>
    <property type="molecule type" value="Transcribed_RNA"/>
</dbReference>
<dbReference type="PROSITE" id="PS50088">
    <property type="entry name" value="ANK_REPEAT"/>
    <property type="match status" value="1"/>
</dbReference>
<keyword evidence="2 3" id="KW-0040">ANK repeat</keyword>
<accession>A0A6B2LR46</accession>
<reference evidence="4" key="1">
    <citation type="journal article" date="2020" name="J. Eukaryot. Microbiol.">
        <title>De novo Sequencing, Assembly and Annotation of the Transcriptome for the Free-Living Testate Amoeba Arcella intermedia.</title>
        <authorList>
            <person name="Ribeiro G.M."/>
            <person name="Porfirio-Sousa A.L."/>
            <person name="Maurer-Alcala X.X."/>
            <person name="Katz L.A."/>
            <person name="Lahr D.J.G."/>
        </authorList>
    </citation>
    <scope>NUCLEOTIDE SEQUENCE</scope>
</reference>
<proteinExistence type="predicted"/>
<evidence type="ECO:0000256" key="1">
    <source>
        <dbReference type="ARBA" id="ARBA00022737"/>
    </source>
</evidence>
<dbReference type="SUPFAM" id="SSF48403">
    <property type="entry name" value="Ankyrin repeat"/>
    <property type="match status" value="1"/>
</dbReference>
<dbReference type="Gene3D" id="1.25.40.20">
    <property type="entry name" value="Ankyrin repeat-containing domain"/>
    <property type="match status" value="1"/>
</dbReference>
<name>A0A6B2LR46_9EUKA</name>
<organism evidence="4">
    <name type="scientific">Arcella intermedia</name>
    <dbReference type="NCBI Taxonomy" id="1963864"/>
    <lineage>
        <taxon>Eukaryota</taxon>
        <taxon>Amoebozoa</taxon>
        <taxon>Tubulinea</taxon>
        <taxon>Elardia</taxon>
        <taxon>Arcellinida</taxon>
        <taxon>Sphaerothecina</taxon>
        <taxon>Arcellidae</taxon>
        <taxon>Arcella</taxon>
    </lineage>
</organism>